<reference evidence="1" key="1">
    <citation type="journal article" date="2023" name="Access Microbiol">
        <title>De-novo genome assembly for Akanthomyces muscarius, a biocontrol agent of insect agricultural pests.</title>
        <authorList>
            <person name="Erdos Z."/>
            <person name="Studholme D.J."/>
            <person name="Raymond B."/>
            <person name="Sharma M."/>
        </authorList>
    </citation>
    <scope>NUCLEOTIDE SEQUENCE</scope>
    <source>
        <strain evidence="1">Ve6</strain>
    </source>
</reference>
<dbReference type="Proteomes" id="UP001144673">
    <property type="component" value="Chromosome 1"/>
</dbReference>
<evidence type="ECO:0000313" key="1">
    <source>
        <dbReference type="EMBL" id="KAJ4163761.1"/>
    </source>
</evidence>
<comment type="caution">
    <text evidence="1">The sequence shown here is derived from an EMBL/GenBank/DDBJ whole genome shotgun (WGS) entry which is preliminary data.</text>
</comment>
<name>A0A9W8QNC0_AKAMU</name>
<evidence type="ECO:0000313" key="2">
    <source>
        <dbReference type="Proteomes" id="UP001144673"/>
    </source>
</evidence>
<dbReference type="GeneID" id="80892628"/>
<dbReference type="KEGG" id="amus:LMH87_005469"/>
<dbReference type="RefSeq" id="XP_056058676.1">
    <property type="nucleotide sequence ID" value="XM_056203193.1"/>
</dbReference>
<accession>A0A9W8QNC0</accession>
<dbReference type="EMBL" id="JAJHUN010000001">
    <property type="protein sequence ID" value="KAJ4163761.1"/>
    <property type="molecule type" value="Genomic_DNA"/>
</dbReference>
<protein>
    <submittedName>
        <fullName evidence="1">Uncharacterized protein</fullName>
    </submittedName>
</protein>
<keyword evidence="2" id="KW-1185">Reference proteome</keyword>
<proteinExistence type="predicted"/>
<sequence length="104" mass="11507">MRPVLTTKFTKVKNCRIMCRPQCIIVYFKCSHIQGPAWELTPDNGCGGCQKLIGEIPAGMPRATGNCTLPIPCFPCIVSGEWRIFQETWMSTEDAIAAGWEAPS</sequence>
<gene>
    <name evidence="1" type="ORF">LMH87_005469</name>
</gene>
<organism evidence="1 2">
    <name type="scientific">Akanthomyces muscarius</name>
    <name type="common">Entomopathogenic fungus</name>
    <name type="synonym">Lecanicillium muscarium</name>
    <dbReference type="NCBI Taxonomy" id="2231603"/>
    <lineage>
        <taxon>Eukaryota</taxon>
        <taxon>Fungi</taxon>
        <taxon>Dikarya</taxon>
        <taxon>Ascomycota</taxon>
        <taxon>Pezizomycotina</taxon>
        <taxon>Sordariomycetes</taxon>
        <taxon>Hypocreomycetidae</taxon>
        <taxon>Hypocreales</taxon>
        <taxon>Cordycipitaceae</taxon>
        <taxon>Akanthomyces</taxon>
    </lineage>
</organism>
<dbReference type="AlphaFoldDB" id="A0A9W8QNC0"/>